<evidence type="ECO:0000313" key="3">
    <source>
        <dbReference type="Proteomes" id="UP000044071"/>
    </source>
</evidence>
<feature type="transmembrane region" description="Helical" evidence="1">
    <location>
        <begin position="148"/>
        <end position="167"/>
    </location>
</feature>
<keyword evidence="1" id="KW-0472">Membrane</keyword>
<feature type="transmembrane region" description="Helical" evidence="1">
    <location>
        <begin position="70"/>
        <end position="89"/>
    </location>
</feature>
<accession>A0A078L4F0</accession>
<protein>
    <submittedName>
        <fullName evidence="2">Uncharacterized protein</fullName>
    </submittedName>
</protein>
<sequence>MFISKLDKIIEAYDPYGNHRVNGVKATYVLLILFTVNFIFDIPNPYFYFFYIPITAMAAEVIGETYRKKNLLLFYCILWSTISAFLFDILSISPFFPIFAFFYSLLLYLLAIQSRVHRIVIAPIALSLGAYSLLYREVNTSFYSVLNNSLNTLIAMTVVLAALALFPRSYYYRLWLRALDLLITQIIEHLSLMMENKRIRFDPVRGHTTHLVRFTNLLPKNFPLQTIWRINLLINRLHLSVSVTEANTIMVEKEKVSLFMQNLQILKKAIEEERPCTLETAQWIILNKLVKSWNQLCSKL</sequence>
<dbReference type="OrthoDB" id="5650236at2"/>
<name>A0A078L4F0_9GAMM</name>
<reference evidence="2 3" key="1">
    <citation type="submission" date="2014-06" db="EMBL/GenBank/DDBJ databases">
        <authorList>
            <person name="Urmite Genomes Urmite Genomes"/>
        </authorList>
    </citation>
    <scope>NUCLEOTIDE SEQUENCE [LARGE SCALE GENOMIC DNA]</scope>
</reference>
<feature type="transmembrane region" description="Helical" evidence="1">
    <location>
        <begin position="95"/>
        <end position="112"/>
    </location>
</feature>
<keyword evidence="1" id="KW-0812">Transmembrane</keyword>
<keyword evidence="3" id="KW-1185">Reference proteome</keyword>
<feature type="transmembrane region" description="Helical" evidence="1">
    <location>
        <begin position="21"/>
        <end position="40"/>
    </location>
</feature>
<dbReference type="RefSeq" id="WP_044012128.1">
    <property type="nucleotide sequence ID" value="NZ_CCVW01000004.1"/>
</dbReference>
<dbReference type="eggNOG" id="ENOG5030M83">
    <property type="taxonomic scope" value="Bacteria"/>
</dbReference>
<feature type="transmembrane region" description="Helical" evidence="1">
    <location>
        <begin position="119"/>
        <end position="136"/>
    </location>
</feature>
<evidence type="ECO:0000313" key="2">
    <source>
        <dbReference type="EMBL" id="CDZ78954.1"/>
    </source>
</evidence>
<gene>
    <name evidence="2" type="ORF">BN59_03269</name>
</gene>
<dbReference type="STRING" id="1034943.BN59_03269"/>
<proteinExistence type="predicted"/>
<keyword evidence="1" id="KW-1133">Transmembrane helix</keyword>
<organism evidence="2 3">
    <name type="scientific">Legionella massiliensis</name>
    <dbReference type="NCBI Taxonomy" id="1034943"/>
    <lineage>
        <taxon>Bacteria</taxon>
        <taxon>Pseudomonadati</taxon>
        <taxon>Pseudomonadota</taxon>
        <taxon>Gammaproteobacteria</taxon>
        <taxon>Legionellales</taxon>
        <taxon>Legionellaceae</taxon>
        <taxon>Legionella</taxon>
    </lineage>
</organism>
<feature type="transmembrane region" description="Helical" evidence="1">
    <location>
        <begin position="46"/>
        <end position="63"/>
    </location>
</feature>
<dbReference type="AlphaFoldDB" id="A0A078L4F0"/>
<dbReference type="EMBL" id="CCSB01000004">
    <property type="protein sequence ID" value="CDZ78954.1"/>
    <property type="molecule type" value="Genomic_DNA"/>
</dbReference>
<evidence type="ECO:0000256" key="1">
    <source>
        <dbReference type="SAM" id="Phobius"/>
    </source>
</evidence>
<dbReference type="Proteomes" id="UP000044071">
    <property type="component" value="Unassembled WGS sequence"/>
</dbReference>